<dbReference type="WBParaSite" id="GPUH_0000652001-mRNA-1">
    <property type="protein sequence ID" value="GPUH_0000652001-mRNA-1"/>
    <property type="gene ID" value="GPUH_0000652001"/>
</dbReference>
<reference evidence="1 2" key="2">
    <citation type="submission" date="2018-11" db="EMBL/GenBank/DDBJ databases">
        <authorList>
            <consortium name="Pathogen Informatics"/>
        </authorList>
    </citation>
    <scope>NUCLEOTIDE SEQUENCE [LARGE SCALE GENOMIC DNA]</scope>
</reference>
<dbReference type="EMBL" id="UYRT01015429">
    <property type="protein sequence ID" value="VDK54990.1"/>
    <property type="molecule type" value="Genomic_DNA"/>
</dbReference>
<sequence>MVGWRMESMGRRRLEQMGWRRFQALGWRMGSSIWWRFRWWMGQKMNMWSKWNNIYTNKIQMKLQ</sequence>
<accession>A0A183DCS0</accession>
<proteinExistence type="predicted"/>
<gene>
    <name evidence="1" type="ORF">GPUH_LOCUS6513</name>
</gene>
<dbReference type="AlphaFoldDB" id="A0A183DCS0"/>
<keyword evidence="2" id="KW-1185">Reference proteome</keyword>
<reference evidence="3" key="1">
    <citation type="submission" date="2016-06" db="UniProtKB">
        <authorList>
            <consortium name="WormBaseParasite"/>
        </authorList>
    </citation>
    <scope>IDENTIFICATION</scope>
</reference>
<protein>
    <submittedName>
        <fullName evidence="1 3">Uncharacterized protein</fullName>
    </submittedName>
</protein>
<evidence type="ECO:0000313" key="1">
    <source>
        <dbReference type="EMBL" id="VDK54990.1"/>
    </source>
</evidence>
<evidence type="ECO:0000313" key="3">
    <source>
        <dbReference type="WBParaSite" id="GPUH_0000652001-mRNA-1"/>
    </source>
</evidence>
<evidence type="ECO:0000313" key="2">
    <source>
        <dbReference type="Proteomes" id="UP000271098"/>
    </source>
</evidence>
<name>A0A183DCS0_9BILA</name>
<dbReference type="Proteomes" id="UP000271098">
    <property type="component" value="Unassembled WGS sequence"/>
</dbReference>
<organism evidence="3">
    <name type="scientific">Gongylonema pulchrum</name>
    <dbReference type="NCBI Taxonomy" id="637853"/>
    <lineage>
        <taxon>Eukaryota</taxon>
        <taxon>Metazoa</taxon>
        <taxon>Ecdysozoa</taxon>
        <taxon>Nematoda</taxon>
        <taxon>Chromadorea</taxon>
        <taxon>Rhabditida</taxon>
        <taxon>Spirurina</taxon>
        <taxon>Spiruromorpha</taxon>
        <taxon>Spiruroidea</taxon>
        <taxon>Gongylonematidae</taxon>
        <taxon>Gongylonema</taxon>
    </lineage>
</organism>